<name>A0ACC0A2L3_CATRO</name>
<reference evidence="2" key="1">
    <citation type="journal article" date="2023" name="Nat. Plants">
        <title>Single-cell RNA sequencing provides a high-resolution roadmap for understanding the multicellular compartmentation of specialized metabolism.</title>
        <authorList>
            <person name="Sun S."/>
            <person name="Shen X."/>
            <person name="Li Y."/>
            <person name="Li Y."/>
            <person name="Wang S."/>
            <person name="Li R."/>
            <person name="Zhang H."/>
            <person name="Shen G."/>
            <person name="Guo B."/>
            <person name="Wei J."/>
            <person name="Xu J."/>
            <person name="St-Pierre B."/>
            <person name="Chen S."/>
            <person name="Sun C."/>
        </authorList>
    </citation>
    <scope>NUCLEOTIDE SEQUENCE [LARGE SCALE GENOMIC DNA]</scope>
</reference>
<proteinExistence type="predicted"/>
<accession>A0ACC0A2L3</accession>
<evidence type="ECO:0000313" key="1">
    <source>
        <dbReference type="EMBL" id="KAI5655123.1"/>
    </source>
</evidence>
<organism evidence="1 2">
    <name type="scientific">Catharanthus roseus</name>
    <name type="common">Madagascar periwinkle</name>
    <name type="synonym">Vinca rosea</name>
    <dbReference type="NCBI Taxonomy" id="4058"/>
    <lineage>
        <taxon>Eukaryota</taxon>
        <taxon>Viridiplantae</taxon>
        <taxon>Streptophyta</taxon>
        <taxon>Embryophyta</taxon>
        <taxon>Tracheophyta</taxon>
        <taxon>Spermatophyta</taxon>
        <taxon>Magnoliopsida</taxon>
        <taxon>eudicotyledons</taxon>
        <taxon>Gunneridae</taxon>
        <taxon>Pentapetalae</taxon>
        <taxon>asterids</taxon>
        <taxon>lamiids</taxon>
        <taxon>Gentianales</taxon>
        <taxon>Apocynaceae</taxon>
        <taxon>Rauvolfioideae</taxon>
        <taxon>Vinceae</taxon>
        <taxon>Catharanthinae</taxon>
        <taxon>Catharanthus</taxon>
    </lineage>
</organism>
<gene>
    <name evidence="1" type="ORF">M9H77_32310</name>
</gene>
<comment type="caution">
    <text evidence="1">The sequence shown here is derived from an EMBL/GenBank/DDBJ whole genome shotgun (WGS) entry which is preliminary data.</text>
</comment>
<dbReference type="EMBL" id="CM044707">
    <property type="protein sequence ID" value="KAI5655123.1"/>
    <property type="molecule type" value="Genomic_DNA"/>
</dbReference>
<dbReference type="Proteomes" id="UP001060085">
    <property type="component" value="Linkage Group LG07"/>
</dbReference>
<sequence length="136" mass="15613">MLQEVTNSGETIPMSKQSASRSQKSKGSRAMQALQICLVLAICIWLIYQSKQLYSNKEAMEDSSKQVSQQRENRHEMLRLGRKNLNPRLDEQAAEFGTHQDEELELEDESGGDQEKTEEGEHEQLDDLIDEDDKEE</sequence>
<evidence type="ECO:0000313" key="2">
    <source>
        <dbReference type="Proteomes" id="UP001060085"/>
    </source>
</evidence>
<protein>
    <submittedName>
        <fullName evidence="1">Uncharacterized protein</fullName>
    </submittedName>
</protein>
<keyword evidence="2" id="KW-1185">Reference proteome</keyword>